<organism evidence="5">
    <name type="scientific">Xenopsylla cheopis</name>
    <name type="common">Oriental rat flea</name>
    <name type="synonym">Pulex cheopis</name>
    <dbReference type="NCBI Taxonomy" id="163159"/>
    <lineage>
        <taxon>Eukaryota</taxon>
        <taxon>Metazoa</taxon>
        <taxon>Ecdysozoa</taxon>
        <taxon>Arthropoda</taxon>
        <taxon>Hexapoda</taxon>
        <taxon>Insecta</taxon>
        <taxon>Pterygota</taxon>
        <taxon>Neoptera</taxon>
        <taxon>Endopterygota</taxon>
        <taxon>Siphonaptera</taxon>
        <taxon>Pulicidae</taxon>
        <taxon>Xenopsyllinae</taxon>
        <taxon>Xenopsylla</taxon>
    </lineage>
</organism>
<evidence type="ECO:0000313" key="5">
    <source>
        <dbReference type="EMBL" id="NOV44862.1"/>
    </source>
</evidence>
<keyword evidence="2" id="KW-0539">Nucleus</keyword>
<evidence type="ECO:0000256" key="3">
    <source>
        <dbReference type="ARBA" id="ARBA00074730"/>
    </source>
</evidence>
<dbReference type="InterPro" id="IPR036617">
    <property type="entry name" value="BAF_sf"/>
</dbReference>
<dbReference type="SMART" id="SM01023">
    <property type="entry name" value="BAF"/>
    <property type="match status" value="1"/>
</dbReference>
<dbReference type="EMBL" id="GIIL01001136">
    <property type="protein sequence ID" value="NOV44862.1"/>
    <property type="molecule type" value="Transcribed_RNA"/>
</dbReference>
<dbReference type="GO" id="GO:0003677">
    <property type="term" value="F:DNA binding"/>
    <property type="evidence" value="ECO:0007669"/>
    <property type="project" value="InterPro"/>
</dbReference>
<dbReference type="InterPro" id="IPR004122">
    <property type="entry name" value="BAF_prot"/>
</dbReference>
<dbReference type="Gene3D" id="1.10.150.40">
    <property type="entry name" value="Barrier-to-autointegration factor, BAF"/>
    <property type="match status" value="1"/>
</dbReference>
<reference evidence="5" key="1">
    <citation type="submission" date="2020-03" db="EMBL/GenBank/DDBJ databases">
        <title>Transcriptomic Profiling of the Digestive Tract of the Rat Flea, Xenopsylla cheopis, Following Blood Feeding and Infection with Yersinia pestis.</title>
        <authorList>
            <person name="Bland D.M."/>
            <person name="Martens C.A."/>
            <person name="Virtaneva K."/>
            <person name="Kanakabandi K."/>
            <person name="Long D."/>
            <person name="Rosenke R."/>
            <person name="Saturday G.A."/>
            <person name="Hoyt F.H."/>
            <person name="Bruno D.P."/>
            <person name="Ribeiro J.M.C."/>
            <person name="Hinnebusch J."/>
        </authorList>
    </citation>
    <scope>NUCLEOTIDE SEQUENCE</scope>
</reference>
<dbReference type="PANTHER" id="PTHR47507:SF6">
    <property type="entry name" value="BARRIER-TO-AUTOINTEGRATION FACTOR"/>
    <property type="match status" value="1"/>
</dbReference>
<evidence type="ECO:0000256" key="2">
    <source>
        <dbReference type="ARBA" id="ARBA00023242"/>
    </source>
</evidence>
<dbReference type="PANTHER" id="PTHR47507">
    <property type="entry name" value="BARRIER TO AUTOINTEGRATION FACTOR 2"/>
    <property type="match status" value="1"/>
</dbReference>
<dbReference type="AlphaFoldDB" id="A0A6M2DF72"/>
<proteinExistence type="predicted"/>
<dbReference type="GO" id="GO:0051276">
    <property type="term" value="P:chromosome organization"/>
    <property type="evidence" value="ECO:0007669"/>
    <property type="project" value="TreeGrafter"/>
</dbReference>
<dbReference type="Pfam" id="PF02961">
    <property type="entry name" value="SAM_BAF"/>
    <property type="match status" value="1"/>
</dbReference>
<comment type="subcellular location">
    <subcellularLocation>
        <location evidence="1">Nucleus</location>
    </subcellularLocation>
</comment>
<name>A0A6M2DF72_XENCH</name>
<dbReference type="FunFam" id="1.10.150.40:FF:000002">
    <property type="entry name" value="Barrier to autointegration factor 2"/>
    <property type="match status" value="1"/>
</dbReference>
<protein>
    <recommendedName>
        <fullName evidence="3">Barrier-to-autointegration factor-like protein</fullName>
    </recommendedName>
    <alternativeName>
        <fullName evidence="4">Barrier-to-autointegration factor 2</fullName>
    </alternativeName>
</protein>
<dbReference type="GO" id="GO:0000793">
    <property type="term" value="C:condensed chromosome"/>
    <property type="evidence" value="ECO:0007669"/>
    <property type="project" value="TreeGrafter"/>
</dbReference>
<accession>A0A6M2DF72</accession>
<evidence type="ECO:0000256" key="1">
    <source>
        <dbReference type="ARBA" id="ARBA00004123"/>
    </source>
</evidence>
<sequence length="89" mass="9887">MSTTQKHRNFVSEPMGNKLVTDLAGIGPTLGKRLADKGYYKASTVLGKFLALDKDEDKFKPWLKSVCGANSKQAGDCYHCLSEWCNIFL</sequence>
<dbReference type="GO" id="GO:0005634">
    <property type="term" value="C:nucleus"/>
    <property type="evidence" value="ECO:0007669"/>
    <property type="project" value="UniProtKB-SubCell"/>
</dbReference>
<evidence type="ECO:0000256" key="4">
    <source>
        <dbReference type="ARBA" id="ARBA00079764"/>
    </source>
</evidence>
<dbReference type="InterPro" id="IPR051387">
    <property type="entry name" value="BAF"/>
</dbReference>
<dbReference type="SUPFAM" id="SSF47798">
    <property type="entry name" value="Barrier-to-autointegration factor, BAF"/>
    <property type="match status" value="1"/>
</dbReference>